<dbReference type="GO" id="GO:0005543">
    <property type="term" value="F:phospholipid binding"/>
    <property type="evidence" value="ECO:0007669"/>
    <property type="project" value="TreeGrafter"/>
</dbReference>
<dbReference type="PANTHER" id="PTHR11716">
    <property type="entry name" value="PHOSPHOLIPASE A2 FAMILY MEMBER"/>
    <property type="match status" value="1"/>
</dbReference>
<dbReference type="GO" id="GO:0005576">
    <property type="term" value="C:extracellular region"/>
    <property type="evidence" value="ECO:0007669"/>
    <property type="project" value="UniProtKB-SubCell"/>
</dbReference>
<evidence type="ECO:0000256" key="3">
    <source>
        <dbReference type="ARBA" id="ARBA00023157"/>
    </source>
</evidence>
<feature type="active site" evidence="4">
    <location>
        <position position="95"/>
    </location>
</feature>
<dbReference type="Pfam" id="PF00068">
    <property type="entry name" value="Phospholip_A2_1"/>
    <property type="match status" value="1"/>
</dbReference>
<feature type="binding site" evidence="5">
    <location>
        <position position="36"/>
    </location>
    <ligand>
        <name>Ca(2+)</name>
        <dbReference type="ChEBI" id="CHEBI:29108"/>
    </ligand>
</feature>
<dbReference type="InterPro" id="IPR036444">
    <property type="entry name" value="PLipase_A2_dom_sf"/>
</dbReference>
<keyword evidence="5" id="KW-0479">Metal-binding</keyword>
<dbReference type="OrthoDB" id="5841574at2759"/>
<gene>
    <name evidence="9" type="primary">Pla2g2e</name>
    <name evidence="9" type="ORF">NICCHL_R11422</name>
</gene>
<dbReference type="GO" id="GO:0005509">
    <property type="term" value="F:calcium ion binding"/>
    <property type="evidence" value="ECO:0007669"/>
    <property type="project" value="InterPro"/>
</dbReference>
<feature type="disulfide bond" evidence="6">
    <location>
        <begin position="81"/>
        <end position="92"/>
    </location>
</feature>
<feature type="disulfide bond" evidence="6">
    <location>
        <begin position="31"/>
        <end position="121"/>
    </location>
</feature>
<comment type="similarity">
    <text evidence="7">Belongs to the phospholipase A2 family.</text>
</comment>
<dbReference type="PANTHER" id="PTHR11716:SF56">
    <property type="entry name" value="GROUP IIE SECRETORY PHOSPHOLIPASE A2"/>
    <property type="match status" value="1"/>
</dbReference>
<dbReference type="Gene3D" id="1.20.90.10">
    <property type="entry name" value="Phospholipase A2 domain"/>
    <property type="match status" value="1"/>
</dbReference>
<keyword evidence="2" id="KW-0964">Secreted</keyword>
<feature type="disulfide bond" evidence="6">
    <location>
        <begin position="53"/>
        <end position="128"/>
    </location>
</feature>
<protein>
    <submittedName>
        <fullName evidence="9">PA2GE phospholipase</fullName>
    </submittedName>
</protein>
<dbReference type="FunFam" id="1.20.90.10:FF:000001">
    <property type="entry name" value="Basic phospholipase A2 homolog"/>
    <property type="match status" value="1"/>
</dbReference>
<dbReference type="SUPFAM" id="SSF48619">
    <property type="entry name" value="Phospholipase A2, PLA2"/>
    <property type="match status" value="1"/>
</dbReference>
<keyword evidence="10" id="KW-1185">Reference proteome</keyword>
<sequence length="128" mass="13969">LALASCNLTQFGQLIKKQTGKSPLAYIGYGCCCVLGSKEPLDATDRCCHAHHCCYKKLVSSGCSPKTATYQYGFRGDVMMCGTGDWCTRETCGCDKKAVECFQSAASTYHKSYENYPRSKCKGRAPSC</sequence>
<accession>A0A852H543</accession>
<comment type="subcellular location">
    <subcellularLocation>
        <location evidence="1">Secreted</location>
    </subcellularLocation>
</comment>
<evidence type="ECO:0000313" key="10">
    <source>
        <dbReference type="Proteomes" id="UP000653383"/>
    </source>
</evidence>
<organism evidence="9 10">
    <name type="scientific">Nicator chloris</name>
    <dbReference type="NCBI Taxonomy" id="237433"/>
    <lineage>
        <taxon>Eukaryota</taxon>
        <taxon>Metazoa</taxon>
        <taxon>Chordata</taxon>
        <taxon>Craniata</taxon>
        <taxon>Vertebrata</taxon>
        <taxon>Euteleostomi</taxon>
        <taxon>Archelosauria</taxon>
        <taxon>Archosauria</taxon>
        <taxon>Dinosauria</taxon>
        <taxon>Saurischia</taxon>
        <taxon>Theropoda</taxon>
        <taxon>Coelurosauria</taxon>
        <taxon>Aves</taxon>
        <taxon>Neognathae</taxon>
        <taxon>Neoaves</taxon>
        <taxon>Telluraves</taxon>
        <taxon>Australaves</taxon>
        <taxon>Passeriformes</taxon>
        <taxon>Sylvioidea</taxon>
        <taxon>Pycnonotidae</taxon>
        <taxon>Nicator</taxon>
    </lineage>
</organism>
<feature type="disulfide bond" evidence="6">
    <location>
        <begin position="63"/>
        <end position="87"/>
    </location>
</feature>
<evidence type="ECO:0000313" key="9">
    <source>
        <dbReference type="EMBL" id="NXX26383.1"/>
    </source>
</evidence>
<comment type="caution">
    <text evidence="9">The sequence shown here is derived from an EMBL/GenBank/DDBJ whole genome shotgun (WGS) entry which is preliminary data.</text>
</comment>
<dbReference type="GO" id="GO:0050482">
    <property type="term" value="P:arachidonate secretion"/>
    <property type="evidence" value="ECO:0007669"/>
    <property type="project" value="InterPro"/>
</dbReference>
<feature type="active site" evidence="4">
    <location>
        <position position="51"/>
    </location>
</feature>
<dbReference type="PRINTS" id="PR00389">
    <property type="entry name" value="PHPHLIPASEA2"/>
</dbReference>
<dbReference type="GO" id="GO:0006644">
    <property type="term" value="P:phospholipid metabolic process"/>
    <property type="evidence" value="ECO:0007669"/>
    <property type="project" value="InterPro"/>
</dbReference>
<evidence type="ECO:0000256" key="6">
    <source>
        <dbReference type="PIRSR" id="PIRSR601211-3"/>
    </source>
</evidence>
<evidence type="ECO:0000256" key="7">
    <source>
        <dbReference type="RuleBase" id="RU003654"/>
    </source>
</evidence>
<evidence type="ECO:0000256" key="4">
    <source>
        <dbReference type="PIRSR" id="PIRSR601211-1"/>
    </source>
</evidence>
<keyword evidence="3 6" id="KW-1015">Disulfide bond</keyword>
<dbReference type="AlphaFoldDB" id="A0A852H543"/>
<feature type="disulfide bond" evidence="6">
    <location>
        <begin position="47"/>
        <end position="101"/>
    </location>
</feature>
<dbReference type="GO" id="GO:0016042">
    <property type="term" value="P:lipid catabolic process"/>
    <property type="evidence" value="ECO:0007669"/>
    <property type="project" value="InterPro"/>
</dbReference>
<dbReference type="InterPro" id="IPR033113">
    <property type="entry name" value="PLA2_histidine"/>
</dbReference>
<dbReference type="CDD" id="cd00125">
    <property type="entry name" value="PLA2c"/>
    <property type="match status" value="1"/>
</dbReference>
<name>A0A852H543_9PASS</name>
<dbReference type="InterPro" id="IPR001211">
    <property type="entry name" value="PLA2"/>
</dbReference>
<keyword evidence="5" id="KW-0106">Calcium</keyword>
<feature type="disulfide bond" evidence="6">
    <location>
        <begin position="54"/>
        <end position="94"/>
    </location>
</feature>
<evidence type="ECO:0000259" key="8">
    <source>
        <dbReference type="SMART" id="SM00085"/>
    </source>
</evidence>
<feature type="non-terminal residue" evidence="9">
    <location>
        <position position="128"/>
    </location>
</feature>
<dbReference type="InterPro" id="IPR016090">
    <property type="entry name" value="PLA2-like_dom"/>
</dbReference>
<feature type="disulfide bond" evidence="6">
    <location>
        <begin position="33"/>
        <end position="48"/>
    </location>
</feature>
<evidence type="ECO:0000256" key="2">
    <source>
        <dbReference type="ARBA" id="ARBA00022525"/>
    </source>
</evidence>
<evidence type="ECO:0000256" key="1">
    <source>
        <dbReference type="ARBA" id="ARBA00004613"/>
    </source>
</evidence>
<comment type="cofactor">
    <cofactor evidence="5">
        <name>Ca(2+)</name>
        <dbReference type="ChEBI" id="CHEBI:29108"/>
    </cofactor>
    <text evidence="5">Binds 1 Ca(2+) ion per subunit.</text>
</comment>
<dbReference type="GO" id="GO:0047498">
    <property type="term" value="F:calcium-dependent phospholipase A2 activity"/>
    <property type="evidence" value="ECO:0007669"/>
    <property type="project" value="TreeGrafter"/>
</dbReference>
<dbReference type="EMBL" id="WAAE01004277">
    <property type="protein sequence ID" value="NXX26383.1"/>
    <property type="molecule type" value="Genomic_DNA"/>
</dbReference>
<dbReference type="PROSITE" id="PS00118">
    <property type="entry name" value="PA2_HIS"/>
    <property type="match status" value="1"/>
</dbReference>
<dbReference type="Proteomes" id="UP000653383">
    <property type="component" value="Unassembled WGS sequence"/>
</dbReference>
<dbReference type="SMART" id="SM00085">
    <property type="entry name" value="PA2c"/>
    <property type="match status" value="1"/>
</dbReference>
<feature type="domain" description="Phospholipase A2-like central" evidence="8">
    <location>
        <begin position="7"/>
        <end position="122"/>
    </location>
</feature>
<proteinExistence type="inferred from homology"/>
<reference evidence="9" key="1">
    <citation type="submission" date="2020-02" db="EMBL/GenBank/DDBJ databases">
        <title>Bird 10,000 Genomes (B10K) Project - Family phase.</title>
        <authorList>
            <person name="Zhang G."/>
        </authorList>
    </citation>
    <scope>NUCLEOTIDE SEQUENCE</scope>
    <source>
        <strain evidence="9">B10K-DU-002-40</strain>
        <tissue evidence="9">Muscle</tissue>
    </source>
</reference>
<feature type="non-terminal residue" evidence="9">
    <location>
        <position position="1"/>
    </location>
</feature>
<evidence type="ECO:0000256" key="5">
    <source>
        <dbReference type="PIRSR" id="PIRSR601211-2"/>
    </source>
</evidence>